<dbReference type="Proteomes" id="UP001374584">
    <property type="component" value="Unassembled WGS sequence"/>
</dbReference>
<dbReference type="AlphaFoldDB" id="A0AAN9N4V0"/>
<gene>
    <name evidence="1" type="ORF">VNO80_12340</name>
</gene>
<comment type="caution">
    <text evidence="1">The sequence shown here is derived from an EMBL/GenBank/DDBJ whole genome shotgun (WGS) entry which is preliminary data.</text>
</comment>
<evidence type="ECO:0000313" key="1">
    <source>
        <dbReference type="EMBL" id="KAK7364018.1"/>
    </source>
</evidence>
<reference evidence="1 2" key="1">
    <citation type="submission" date="2024-01" db="EMBL/GenBank/DDBJ databases">
        <title>The genomes of 5 underutilized Papilionoideae crops provide insights into root nodulation and disease resistanc.</title>
        <authorList>
            <person name="Jiang F."/>
        </authorList>
    </citation>
    <scope>NUCLEOTIDE SEQUENCE [LARGE SCALE GENOMIC DNA]</scope>
    <source>
        <strain evidence="1">JINMINGXINNONG_FW02</strain>
        <tissue evidence="1">Leaves</tissue>
    </source>
</reference>
<proteinExistence type="predicted"/>
<protein>
    <submittedName>
        <fullName evidence="1">Uncharacterized protein</fullName>
    </submittedName>
</protein>
<organism evidence="1 2">
    <name type="scientific">Phaseolus coccineus</name>
    <name type="common">Scarlet runner bean</name>
    <name type="synonym">Phaseolus multiflorus</name>
    <dbReference type="NCBI Taxonomy" id="3886"/>
    <lineage>
        <taxon>Eukaryota</taxon>
        <taxon>Viridiplantae</taxon>
        <taxon>Streptophyta</taxon>
        <taxon>Embryophyta</taxon>
        <taxon>Tracheophyta</taxon>
        <taxon>Spermatophyta</taxon>
        <taxon>Magnoliopsida</taxon>
        <taxon>eudicotyledons</taxon>
        <taxon>Gunneridae</taxon>
        <taxon>Pentapetalae</taxon>
        <taxon>rosids</taxon>
        <taxon>fabids</taxon>
        <taxon>Fabales</taxon>
        <taxon>Fabaceae</taxon>
        <taxon>Papilionoideae</taxon>
        <taxon>50 kb inversion clade</taxon>
        <taxon>NPAAA clade</taxon>
        <taxon>indigoferoid/millettioid clade</taxon>
        <taxon>Phaseoleae</taxon>
        <taxon>Phaseolus</taxon>
    </lineage>
</organism>
<accession>A0AAN9N4V0</accession>
<evidence type="ECO:0000313" key="2">
    <source>
        <dbReference type="Proteomes" id="UP001374584"/>
    </source>
</evidence>
<sequence length="81" mass="9571">MVSKRQRQFGGYVISRSWERLSRLSQVESDNDIIQCNNRLKLEEYLAESARIWELGKHLGMKCSGDEEDVIRVLDDWKHAF</sequence>
<name>A0AAN9N4V0_PHACN</name>
<dbReference type="EMBL" id="JAYMYR010000005">
    <property type="protein sequence ID" value="KAK7364018.1"/>
    <property type="molecule type" value="Genomic_DNA"/>
</dbReference>
<keyword evidence="2" id="KW-1185">Reference proteome</keyword>